<keyword evidence="3" id="KW-1185">Reference proteome</keyword>
<dbReference type="HOGENOM" id="CLU_424852_0_0_1"/>
<dbReference type="KEGG" id="tet:TTHERM_00841220"/>
<gene>
    <name evidence="2" type="ORF">TTHERM_00841220</name>
</gene>
<dbReference type="RefSeq" id="XP_001027238.1">
    <property type="nucleotide sequence ID" value="XM_001027238.3"/>
</dbReference>
<organism evidence="2 3">
    <name type="scientific">Tetrahymena thermophila (strain SB210)</name>
    <dbReference type="NCBI Taxonomy" id="312017"/>
    <lineage>
        <taxon>Eukaryota</taxon>
        <taxon>Sar</taxon>
        <taxon>Alveolata</taxon>
        <taxon>Ciliophora</taxon>
        <taxon>Intramacronucleata</taxon>
        <taxon>Oligohymenophorea</taxon>
        <taxon>Hymenostomatida</taxon>
        <taxon>Tetrahymenina</taxon>
        <taxon>Tetrahymenidae</taxon>
        <taxon>Tetrahymena</taxon>
    </lineage>
</organism>
<dbReference type="EMBL" id="GG662249">
    <property type="protein sequence ID" value="EAS06996.1"/>
    <property type="molecule type" value="Genomic_DNA"/>
</dbReference>
<dbReference type="GeneID" id="7839179"/>
<dbReference type="AlphaFoldDB" id="I7MAZ4"/>
<feature type="compositionally biased region" description="Polar residues" evidence="1">
    <location>
        <begin position="149"/>
        <end position="168"/>
    </location>
</feature>
<evidence type="ECO:0000256" key="1">
    <source>
        <dbReference type="SAM" id="MobiDB-lite"/>
    </source>
</evidence>
<dbReference type="Proteomes" id="UP000009168">
    <property type="component" value="Unassembled WGS sequence"/>
</dbReference>
<protein>
    <submittedName>
        <fullName evidence="2">Uncharacterized protein</fullName>
    </submittedName>
</protein>
<accession>I7MAZ4</accession>
<proteinExistence type="predicted"/>
<feature type="region of interest" description="Disordered" evidence="1">
    <location>
        <begin position="149"/>
        <end position="169"/>
    </location>
</feature>
<sequence>MASLVRTNSGFANVPKIKINQSKSSLMRENLLQLCQKQQIQNLDMLKQASGTPSSVRPHSKQGHHGSFLTPKELRAKDSPLNSTKGFNETKSGAFSDYFNQQYQQSQQQQNKLPQITKLNTNKSQKQLEEFPSPGIKTIRQKTNTFSSEYSNFDQNSNASTQDNTNTEKVQKGKSAFFRLKQNQLNIPASSGKSQTMDHSADINYQNINITNQSSIENEKAQQYQTTNLSPPNSEQSAFIFKQQQQQLNIKTLYEEQKKQLQRVEDLISPFPPKSTRKKLSQRMSLNVISNSDLTTLSQQANILHEKIGGEAVLKQFVWDLIYSMKKVEFFDIILEDYHDNLNLVHQKISGFLMNIFSDNFNAIVSLIQEFVSTFFVLNDTNIFQLKAFFYDFLTAKQGQNNSFLDKQIAYKAIEFFEMYRSQLTGNEEQMNLYDLSLYNLNHNIVENFVTSEFFKKYELDKINSFTKILIDLLFNKISCYSLINSFESIFGVQLTNSHINLLKDILKKSLTDLKEYNSIFRKNISYQLKKIQWLIPNSASIINYIDVVQSCTELYNVMNKVIVQVSQYHLLNHQTFNSFLKIFYNKHNIFSMIDVFQVFNEKNSEKSHENIEILVSLLKQTLVNQKVNPETAKKIEIFTLSIFE</sequence>
<dbReference type="InParanoid" id="I7MAZ4"/>
<name>I7MAZ4_TETTS</name>
<feature type="region of interest" description="Disordered" evidence="1">
    <location>
        <begin position="49"/>
        <end position="90"/>
    </location>
</feature>
<reference evidence="3" key="1">
    <citation type="journal article" date="2006" name="PLoS Biol.">
        <title>Macronuclear genome sequence of the ciliate Tetrahymena thermophila, a model eukaryote.</title>
        <authorList>
            <person name="Eisen J.A."/>
            <person name="Coyne R.S."/>
            <person name="Wu M."/>
            <person name="Wu D."/>
            <person name="Thiagarajan M."/>
            <person name="Wortman J.R."/>
            <person name="Badger J.H."/>
            <person name="Ren Q."/>
            <person name="Amedeo P."/>
            <person name="Jones K.M."/>
            <person name="Tallon L.J."/>
            <person name="Delcher A.L."/>
            <person name="Salzberg S.L."/>
            <person name="Silva J.C."/>
            <person name="Haas B.J."/>
            <person name="Majoros W.H."/>
            <person name="Farzad M."/>
            <person name="Carlton J.M."/>
            <person name="Smith R.K. Jr."/>
            <person name="Garg J."/>
            <person name="Pearlman R.E."/>
            <person name="Karrer K.M."/>
            <person name="Sun L."/>
            <person name="Manning G."/>
            <person name="Elde N.C."/>
            <person name="Turkewitz A.P."/>
            <person name="Asai D.J."/>
            <person name="Wilkes D.E."/>
            <person name="Wang Y."/>
            <person name="Cai H."/>
            <person name="Collins K."/>
            <person name="Stewart B.A."/>
            <person name="Lee S.R."/>
            <person name="Wilamowska K."/>
            <person name="Weinberg Z."/>
            <person name="Ruzzo W.L."/>
            <person name="Wloga D."/>
            <person name="Gaertig J."/>
            <person name="Frankel J."/>
            <person name="Tsao C.-C."/>
            <person name="Gorovsky M.A."/>
            <person name="Keeling P.J."/>
            <person name="Waller R.F."/>
            <person name="Patron N.J."/>
            <person name="Cherry J.M."/>
            <person name="Stover N.A."/>
            <person name="Krieger C.J."/>
            <person name="del Toro C."/>
            <person name="Ryder H.F."/>
            <person name="Williamson S.C."/>
            <person name="Barbeau R.A."/>
            <person name="Hamilton E.P."/>
            <person name="Orias E."/>
        </authorList>
    </citation>
    <scope>NUCLEOTIDE SEQUENCE [LARGE SCALE GENOMIC DNA]</scope>
    <source>
        <strain evidence="3">SB210</strain>
    </source>
</reference>
<feature type="compositionally biased region" description="Polar residues" evidence="1">
    <location>
        <begin position="80"/>
        <end position="90"/>
    </location>
</feature>
<evidence type="ECO:0000313" key="2">
    <source>
        <dbReference type="EMBL" id="EAS06996.1"/>
    </source>
</evidence>
<evidence type="ECO:0000313" key="3">
    <source>
        <dbReference type="Proteomes" id="UP000009168"/>
    </source>
</evidence>